<keyword evidence="6" id="KW-0963">Cytoplasm</keyword>
<evidence type="ECO:0000256" key="4">
    <source>
        <dbReference type="ARBA" id="ARBA00017286"/>
    </source>
</evidence>
<dbReference type="InterPro" id="IPR038881">
    <property type="entry name" value="Yae1-like"/>
</dbReference>
<evidence type="ECO:0000256" key="2">
    <source>
        <dbReference type="ARBA" id="ARBA00004496"/>
    </source>
</evidence>
<reference evidence="10 11" key="1">
    <citation type="journal article" date="2014" name="PLoS Genet.">
        <title>Analysis of the Phlebiopsis gigantea genome, transcriptome and secretome provides insight into its pioneer colonization strategies of wood.</title>
        <authorList>
            <person name="Hori C."/>
            <person name="Ishida T."/>
            <person name="Igarashi K."/>
            <person name="Samejima M."/>
            <person name="Suzuki H."/>
            <person name="Master E."/>
            <person name="Ferreira P."/>
            <person name="Ruiz-Duenas F.J."/>
            <person name="Held B."/>
            <person name="Canessa P."/>
            <person name="Larrondo L.F."/>
            <person name="Schmoll M."/>
            <person name="Druzhinina I.S."/>
            <person name="Kubicek C.P."/>
            <person name="Gaskell J.A."/>
            <person name="Kersten P."/>
            <person name="St John F."/>
            <person name="Glasner J."/>
            <person name="Sabat G."/>
            <person name="Splinter BonDurant S."/>
            <person name="Syed K."/>
            <person name="Yadav J."/>
            <person name="Mgbeahuruike A.C."/>
            <person name="Kovalchuk A."/>
            <person name="Asiegbu F.O."/>
            <person name="Lackner G."/>
            <person name="Hoffmeister D."/>
            <person name="Rencoret J."/>
            <person name="Gutierrez A."/>
            <person name="Sun H."/>
            <person name="Lindquist E."/>
            <person name="Barry K."/>
            <person name="Riley R."/>
            <person name="Grigoriev I.V."/>
            <person name="Henrissat B."/>
            <person name="Kues U."/>
            <person name="Berka R.M."/>
            <person name="Martinez A.T."/>
            <person name="Covert S.F."/>
            <person name="Blanchette R.A."/>
            <person name="Cullen D."/>
        </authorList>
    </citation>
    <scope>NUCLEOTIDE SEQUENCE [LARGE SCALE GENOMIC DNA]</scope>
    <source>
        <strain evidence="10 11">11061_1 CR5-6</strain>
    </source>
</reference>
<evidence type="ECO:0000313" key="11">
    <source>
        <dbReference type="Proteomes" id="UP000053257"/>
    </source>
</evidence>
<evidence type="ECO:0000256" key="7">
    <source>
        <dbReference type="ARBA" id="ARBA00023242"/>
    </source>
</evidence>
<dbReference type="Proteomes" id="UP000053257">
    <property type="component" value="Unassembled WGS sequence"/>
</dbReference>
<dbReference type="PANTHER" id="PTHR18829:SF0">
    <property type="entry name" value="PROTEIN YAE1 HOMOLOG"/>
    <property type="match status" value="1"/>
</dbReference>
<feature type="domain" description="Essential protein Yae1 N-terminal" evidence="9">
    <location>
        <begin position="31"/>
        <end position="69"/>
    </location>
</feature>
<evidence type="ECO:0000256" key="1">
    <source>
        <dbReference type="ARBA" id="ARBA00004123"/>
    </source>
</evidence>
<name>A0A0C3PMU9_PHLG1</name>
<keyword evidence="7" id="KW-0539">Nucleus</keyword>
<dbReference type="STRING" id="745531.A0A0C3PMU9"/>
<evidence type="ECO:0000313" key="10">
    <source>
        <dbReference type="EMBL" id="KIP08018.1"/>
    </source>
</evidence>
<dbReference type="Pfam" id="PF09811">
    <property type="entry name" value="Yae1_N"/>
    <property type="match status" value="1"/>
</dbReference>
<dbReference type="GO" id="GO:0005737">
    <property type="term" value="C:cytoplasm"/>
    <property type="evidence" value="ECO:0007669"/>
    <property type="project" value="UniProtKB-SubCell"/>
</dbReference>
<gene>
    <name evidence="10" type="ORF">PHLGIDRAFT_393337</name>
</gene>
<dbReference type="OrthoDB" id="20086at2759"/>
<organism evidence="10 11">
    <name type="scientific">Phlebiopsis gigantea (strain 11061_1 CR5-6)</name>
    <name type="common">White-rot fungus</name>
    <name type="synonym">Peniophora gigantea</name>
    <dbReference type="NCBI Taxonomy" id="745531"/>
    <lineage>
        <taxon>Eukaryota</taxon>
        <taxon>Fungi</taxon>
        <taxon>Dikarya</taxon>
        <taxon>Basidiomycota</taxon>
        <taxon>Agaricomycotina</taxon>
        <taxon>Agaricomycetes</taxon>
        <taxon>Polyporales</taxon>
        <taxon>Phanerochaetaceae</taxon>
        <taxon>Phlebiopsis</taxon>
    </lineage>
</organism>
<dbReference type="AlphaFoldDB" id="A0A0C3PMU9"/>
<sequence length="194" mass="20695">MDTDDSPWEDNATNVRDSEWSKISSDFLNAGYREGITAGKESALQAGFDEGFAETGAPIGRSIGLMRGYISSIIAFLSSGRSLPSGVDAGQLLGEARAISGALGDVRFSDIAPPDLEAEMHAREHLGEDAADVVTSEELQEKKDMESLEDLMNRMGAGSSSRGQEKRATMDDVKSLQTRLSVLAQTLGLSLPLP</sequence>
<evidence type="ECO:0000256" key="8">
    <source>
        <dbReference type="SAM" id="MobiDB-lite"/>
    </source>
</evidence>
<dbReference type="InterPro" id="IPR019191">
    <property type="entry name" value="Essential_protein_Yae1_N"/>
</dbReference>
<feature type="region of interest" description="Disordered" evidence="8">
    <location>
        <begin position="150"/>
        <end position="173"/>
    </location>
</feature>
<evidence type="ECO:0000256" key="5">
    <source>
        <dbReference type="ARBA" id="ARBA00018400"/>
    </source>
</evidence>
<dbReference type="EMBL" id="KN840486">
    <property type="protein sequence ID" value="KIP08018.1"/>
    <property type="molecule type" value="Genomic_DNA"/>
</dbReference>
<protein>
    <recommendedName>
        <fullName evidence="5">Protein YAE1</fullName>
    </recommendedName>
    <alternativeName>
        <fullName evidence="4">Protein yae1</fullName>
    </alternativeName>
</protein>
<dbReference type="PANTHER" id="PTHR18829">
    <property type="entry name" value="PROTEIN YAE1 HOMOLOG"/>
    <property type="match status" value="1"/>
</dbReference>
<comment type="similarity">
    <text evidence="3">Belongs to the YAE1 family.</text>
</comment>
<accession>A0A0C3PMU9</accession>
<dbReference type="GO" id="GO:0005634">
    <property type="term" value="C:nucleus"/>
    <property type="evidence" value="ECO:0007669"/>
    <property type="project" value="UniProtKB-SubCell"/>
</dbReference>
<proteinExistence type="inferred from homology"/>
<evidence type="ECO:0000256" key="6">
    <source>
        <dbReference type="ARBA" id="ARBA00022490"/>
    </source>
</evidence>
<feature type="compositionally biased region" description="Basic and acidic residues" evidence="8">
    <location>
        <begin position="163"/>
        <end position="173"/>
    </location>
</feature>
<evidence type="ECO:0000256" key="3">
    <source>
        <dbReference type="ARBA" id="ARBA00007096"/>
    </source>
</evidence>
<comment type="subcellular location">
    <subcellularLocation>
        <location evidence="2">Cytoplasm</location>
    </subcellularLocation>
    <subcellularLocation>
        <location evidence="1">Nucleus</location>
    </subcellularLocation>
</comment>
<keyword evidence="11" id="KW-1185">Reference proteome</keyword>
<dbReference type="HOGENOM" id="CLU_091047_0_0_1"/>
<evidence type="ECO:0000259" key="9">
    <source>
        <dbReference type="Pfam" id="PF09811"/>
    </source>
</evidence>